<name>A0A822YDG1_NELNU</name>
<organism evidence="2 3">
    <name type="scientific">Nelumbo nucifera</name>
    <name type="common">Sacred lotus</name>
    <dbReference type="NCBI Taxonomy" id="4432"/>
    <lineage>
        <taxon>Eukaryota</taxon>
        <taxon>Viridiplantae</taxon>
        <taxon>Streptophyta</taxon>
        <taxon>Embryophyta</taxon>
        <taxon>Tracheophyta</taxon>
        <taxon>Spermatophyta</taxon>
        <taxon>Magnoliopsida</taxon>
        <taxon>Proteales</taxon>
        <taxon>Nelumbonaceae</taxon>
        <taxon>Nelumbo</taxon>
    </lineage>
</organism>
<dbReference type="AlphaFoldDB" id="A0A822YDG1"/>
<evidence type="ECO:0000313" key="2">
    <source>
        <dbReference type="EMBL" id="DAD32184.1"/>
    </source>
</evidence>
<feature type="compositionally biased region" description="Low complexity" evidence="1">
    <location>
        <begin position="31"/>
        <end position="41"/>
    </location>
</feature>
<dbReference type="Proteomes" id="UP000607653">
    <property type="component" value="Unassembled WGS sequence"/>
</dbReference>
<gene>
    <name evidence="2" type="ORF">HUJ06_011035</name>
</gene>
<proteinExistence type="predicted"/>
<keyword evidence="3" id="KW-1185">Reference proteome</keyword>
<feature type="region of interest" description="Disordered" evidence="1">
    <location>
        <begin position="26"/>
        <end position="83"/>
    </location>
</feature>
<protein>
    <submittedName>
        <fullName evidence="2">Uncharacterized protein</fullName>
    </submittedName>
</protein>
<feature type="compositionally biased region" description="Basic and acidic residues" evidence="1">
    <location>
        <begin position="42"/>
        <end position="51"/>
    </location>
</feature>
<reference evidence="2 3" key="1">
    <citation type="journal article" date="2020" name="Mol. Biol. Evol.">
        <title>Distinct Expression and Methylation Patterns for Genes with Different Fates following a Single Whole-Genome Duplication in Flowering Plants.</title>
        <authorList>
            <person name="Shi T."/>
            <person name="Rahmani R.S."/>
            <person name="Gugger P.F."/>
            <person name="Wang M."/>
            <person name="Li H."/>
            <person name="Zhang Y."/>
            <person name="Li Z."/>
            <person name="Wang Q."/>
            <person name="Van de Peer Y."/>
            <person name="Marchal K."/>
            <person name="Chen J."/>
        </authorList>
    </citation>
    <scope>NUCLEOTIDE SEQUENCE [LARGE SCALE GENOMIC DNA]</scope>
    <source>
        <tissue evidence="2">Leaf</tissue>
    </source>
</reference>
<accession>A0A822YDG1</accession>
<dbReference type="EMBL" id="DUZY01000003">
    <property type="protein sequence ID" value="DAD32184.1"/>
    <property type="molecule type" value="Genomic_DNA"/>
</dbReference>
<sequence>MMTTTHFQVGMGVKYRPEAETAVERWTPVMSNKSSNSNNHDINNHERKRQLTSDQIESLIRAELTGGDKAGTERMMRLSRSQT</sequence>
<evidence type="ECO:0000313" key="3">
    <source>
        <dbReference type="Proteomes" id="UP000607653"/>
    </source>
</evidence>
<evidence type="ECO:0000256" key="1">
    <source>
        <dbReference type="SAM" id="MobiDB-lite"/>
    </source>
</evidence>
<comment type="caution">
    <text evidence="2">The sequence shown here is derived from an EMBL/GenBank/DDBJ whole genome shotgun (WGS) entry which is preliminary data.</text>
</comment>